<gene>
    <name evidence="2" type="ORF">C4K03_4723</name>
</gene>
<organism evidence="2 3">
    <name type="scientific">Pseudomonas synxantha</name>
    <dbReference type="NCBI Taxonomy" id="47883"/>
    <lineage>
        <taxon>Bacteria</taxon>
        <taxon>Pseudomonadati</taxon>
        <taxon>Pseudomonadota</taxon>
        <taxon>Gammaproteobacteria</taxon>
        <taxon>Pseudomonadales</taxon>
        <taxon>Pseudomonadaceae</taxon>
        <taxon>Pseudomonas</taxon>
    </lineage>
</organism>
<dbReference type="EMBL" id="CP027754">
    <property type="protein sequence ID" value="AZE56861.1"/>
    <property type="molecule type" value="Genomic_DNA"/>
</dbReference>
<name>A0A3G7UCC4_9PSED</name>
<protein>
    <submittedName>
        <fullName evidence="2">Uncharacterized protein</fullName>
    </submittedName>
</protein>
<dbReference type="AlphaFoldDB" id="A0A3G7UCC4"/>
<dbReference type="Proteomes" id="UP000268696">
    <property type="component" value="Chromosome"/>
</dbReference>
<feature type="compositionally biased region" description="Polar residues" evidence="1">
    <location>
        <begin position="1"/>
        <end position="11"/>
    </location>
</feature>
<dbReference type="RefSeq" id="WP_124379062.1">
    <property type="nucleotide sequence ID" value="NZ_CP027754.1"/>
</dbReference>
<sequence length="65" mass="7039">MATKQTPTVPTSEAGETADNAKLPKKEAVRQQRITQVRGLMPIEQTPTVPTPNAGEMANNTKLHN</sequence>
<feature type="region of interest" description="Disordered" evidence="1">
    <location>
        <begin position="41"/>
        <end position="65"/>
    </location>
</feature>
<feature type="region of interest" description="Disordered" evidence="1">
    <location>
        <begin position="1"/>
        <end position="29"/>
    </location>
</feature>
<evidence type="ECO:0000256" key="1">
    <source>
        <dbReference type="SAM" id="MobiDB-lite"/>
    </source>
</evidence>
<evidence type="ECO:0000313" key="2">
    <source>
        <dbReference type="EMBL" id="AZE56861.1"/>
    </source>
</evidence>
<proteinExistence type="predicted"/>
<reference evidence="2 3" key="1">
    <citation type="submission" date="2018-03" db="EMBL/GenBank/DDBJ databases">
        <title>Diversity of phytobeneficial traits revealed by whole-genome analysis of worldwide-isolated phenazine-producing Pseudomonas spp.</title>
        <authorList>
            <person name="Biessy A."/>
            <person name="Novinscak A."/>
            <person name="Blom J."/>
            <person name="Leger G."/>
            <person name="Thomashow L.S."/>
            <person name="Cazorla F.M."/>
            <person name="Josic D."/>
            <person name="Filion M."/>
        </authorList>
    </citation>
    <scope>NUCLEOTIDE SEQUENCE [LARGE SCALE GENOMIC DNA]</scope>
    <source>
        <strain evidence="2 3">30B</strain>
    </source>
</reference>
<accession>A0A3G7UCC4</accession>
<evidence type="ECO:0000313" key="3">
    <source>
        <dbReference type="Proteomes" id="UP000268696"/>
    </source>
</evidence>